<dbReference type="EMBL" id="JBBKAR010000022">
    <property type="protein sequence ID" value="MEJ8303613.1"/>
    <property type="molecule type" value="Genomic_DNA"/>
</dbReference>
<name>A0ACC6P9K6_9BACL</name>
<protein>
    <submittedName>
        <fullName evidence="1">Methyl-accepting chemotaxis protein</fullName>
    </submittedName>
</protein>
<organism evidence="1 2">
    <name type="scientific">Saccharibacillus sacchari</name>
    <dbReference type="NCBI Taxonomy" id="456493"/>
    <lineage>
        <taxon>Bacteria</taxon>
        <taxon>Bacillati</taxon>
        <taxon>Bacillota</taxon>
        <taxon>Bacilli</taxon>
        <taxon>Bacillales</taxon>
        <taxon>Paenibacillaceae</taxon>
        <taxon>Saccharibacillus</taxon>
    </lineage>
</organism>
<sequence>MRNLKVKTKILLLTLLSGVMLLVIGYAGFSTMKQMAEASENMYQNNLRSLNAIGQVSSNNSAIEAYVMEMMLNSDYTANQNLSLSISDRTARNAMAYSELEKISLSSASRALYEEYNTLMPDYFNVRSRIVDLATRSQSQEAYAMFQSELQPIREQVNLVVNKLNSQLLREAQSNNASSLDLAQSSTILIIICIGIGILLIAGFGLLISRLVSKPLSDMQRMMQRAESGDLSVQGTYLSRDEIGQVTQSFNRMIDGLRDMIRRVDESAVTLSASSQQLAASAEQTTGAAGHIATSSSELSAGFETQAKTVSSVSGFVDEMEINMQRLGRSGEEIAGSVQAANTAAELGSEEVQKTLSRINEIDTSVAHALDVVTGLRQRSEEIGAAAVLIDQVARQTNLLSLNASIEAARAGEAGRGFAVVAQEIRNLAESSANSTRTISDIIAAIREESEAAVVSLNEGADRAKLGVESGREISEVFGRIRRSVAGVRQETGEAGELIAVLTSQTARIADAMREVSSIAQQGAAGIEEVSAAGEEQLSTMEEVQSSAQFLSQLAEELQQTLSRFTLENRDQAISDAGDDSVVSENTEASAQVEHAEQKPELDGKDLNPVA</sequence>
<evidence type="ECO:0000313" key="1">
    <source>
        <dbReference type="EMBL" id="MEJ8303613.1"/>
    </source>
</evidence>
<comment type="caution">
    <text evidence="1">The sequence shown here is derived from an EMBL/GenBank/DDBJ whole genome shotgun (WGS) entry which is preliminary data.</text>
</comment>
<proteinExistence type="predicted"/>
<keyword evidence="2" id="KW-1185">Reference proteome</keyword>
<dbReference type="Proteomes" id="UP001380953">
    <property type="component" value="Unassembled WGS sequence"/>
</dbReference>
<evidence type="ECO:0000313" key="2">
    <source>
        <dbReference type="Proteomes" id="UP001380953"/>
    </source>
</evidence>
<accession>A0ACC6P9K6</accession>
<reference evidence="1" key="1">
    <citation type="submission" date="2024-03" db="EMBL/GenBank/DDBJ databases">
        <title>Whole genome sequecning of epiphytes from Marcgravia umbellata leaves.</title>
        <authorList>
            <person name="Kumar G."/>
            <person name="Savka M.A."/>
        </authorList>
    </citation>
    <scope>NUCLEOTIDE SEQUENCE</scope>
    <source>
        <strain evidence="1">RIT_BL5</strain>
    </source>
</reference>
<gene>
    <name evidence="1" type="ORF">WKI47_06740</name>
</gene>